<dbReference type="Proteomes" id="UP000487268">
    <property type="component" value="Unassembled WGS sequence"/>
</dbReference>
<sequence length="205" mass="22200">MTVSAVERLLAGRVTRADARRNVELLVGAAREAANEGGEFSAHDIARRAGVGVGTFYRRVGTLETLLEAVLEEVAAEILAKAEEGLAEPDAWEGFRRFAMAYVDLRNELCDLNAARGGGSIRALAEMRDSMRRLVERAQESGGMRADLGWTDVAFLLVSVSTGDHTIGLRAAPHQRERNLQVVLDGMRTPDPGPLPGEPPRAEEP</sequence>
<evidence type="ECO:0000313" key="8">
    <source>
        <dbReference type="Proteomes" id="UP000487268"/>
    </source>
</evidence>
<reference evidence="7 8" key="1">
    <citation type="submission" date="2019-10" db="EMBL/GenBank/DDBJ databases">
        <title>Actinomadura rubteroloni sp. nov. and Actinomadura macrotermitis sp. nov., isolated from the gut of fungus growing-termite Macrotermes natalensis.</title>
        <authorList>
            <person name="Benndorf R."/>
            <person name="Martin K."/>
            <person name="Kuefner M."/>
            <person name="De Beer W."/>
            <person name="Kaster A.-K."/>
            <person name="Vollmers J."/>
            <person name="Poulsen M."/>
            <person name="Beemelmanns C."/>
        </authorList>
    </citation>
    <scope>NUCLEOTIDE SEQUENCE [LARGE SCALE GENOMIC DNA]</scope>
    <source>
        <strain evidence="7 8">RB68</strain>
    </source>
</reference>
<keyword evidence="2 4" id="KW-0238">DNA-binding</keyword>
<feature type="DNA-binding region" description="H-T-H motif" evidence="4">
    <location>
        <begin position="41"/>
        <end position="60"/>
    </location>
</feature>
<dbReference type="InterPro" id="IPR049445">
    <property type="entry name" value="TetR_SbtR-like_C"/>
</dbReference>
<evidence type="ECO:0000256" key="4">
    <source>
        <dbReference type="PROSITE-ProRule" id="PRU00335"/>
    </source>
</evidence>
<protein>
    <recommendedName>
        <fullName evidence="6">HTH tetR-type domain-containing protein</fullName>
    </recommendedName>
</protein>
<keyword evidence="3" id="KW-0804">Transcription</keyword>
<dbReference type="Gene3D" id="1.10.357.10">
    <property type="entry name" value="Tetracycline Repressor, domain 2"/>
    <property type="match status" value="1"/>
</dbReference>
<dbReference type="GO" id="GO:0003700">
    <property type="term" value="F:DNA-binding transcription factor activity"/>
    <property type="evidence" value="ECO:0007669"/>
    <property type="project" value="TreeGrafter"/>
</dbReference>
<feature type="region of interest" description="Disordered" evidence="5">
    <location>
        <begin position="185"/>
        <end position="205"/>
    </location>
</feature>
<dbReference type="EMBL" id="WEGH01000004">
    <property type="protein sequence ID" value="MQY08364.1"/>
    <property type="molecule type" value="Genomic_DNA"/>
</dbReference>
<dbReference type="SUPFAM" id="SSF48498">
    <property type="entry name" value="Tetracyclin repressor-like, C-terminal domain"/>
    <property type="match status" value="1"/>
</dbReference>
<dbReference type="InterPro" id="IPR036271">
    <property type="entry name" value="Tet_transcr_reg_TetR-rel_C_sf"/>
</dbReference>
<comment type="caution">
    <text evidence="7">The sequence shown here is derived from an EMBL/GenBank/DDBJ whole genome shotgun (WGS) entry which is preliminary data.</text>
</comment>
<dbReference type="GO" id="GO:0000976">
    <property type="term" value="F:transcription cis-regulatory region binding"/>
    <property type="evidence" value="ECO:0007669"/>
    <property type="project" value="TreeGrafter"/>
</dbReference>
<dbReference type="InterPro" id="IPR001647">
    <property type="entry name" value="HTH_TetR"/>
</dbReference>
<dbReference type="PANTHER" id="PTHR30055">
    <property type="entry name" value="HTH-TYPE TRANSCRIPTIONAL REGULATOR RUTR"/>
    <property type="match status" value="1"/>
</dbReference>
<evidence type="ECO:0000256" key="1">
    <source>
        <dbReference type="ARBA" id="ARBA00023015"/>
    </source>
</evidence>
<dbReference type="PROSITE" id="PS50977">
    <property type="entry name" value="HTH_TETR_2"/>
    <property type="match status" value="1"/>
</dbReference>
<evidence type="ECO:0000256" key="3">
    <source>
        <dbReference type="ARBA" id="ARBA00023163"/>
    </source>
</evidence>
<dbReference type="PANTHER" id="PTHR30055:SF234">
    <property type="entry name" value="HTH-TYPE TRANSCRIPTIONAL REGULATOR BETI"/>
    <property type="match status" value="1"/>
</dbReference>
<evidence type="ECO:0000256" key="2">
    <source>
        <dbReference type="ARBA" id="ARBA00023125"/>
    </source>
</evidence>
<dbReference type="AlphaFoldDB" id="A0A7K0C6C6"/>
<organism evidence="7 8">
    <name type="scientific">Actinomadura macrotermitis</name>
    <dbReference type="NCBI Taxonomy" id="2585200"/>
    <lineage>
        <taxon>Bacteria</taxon>
        <taxon>Bacillati</taxon>
        <taxon>Actinomycetota</taxon>
        <taxon>Actinomycetes</taxon>
        <taxon>Streptosporangiales</taxon>
        <taxon>Thermomonosporaceae</taxon>
        <taxon>Actinomadura</taxon>
    </lineage>
</organism>
<evidence type="ECO:0000259" key="6">
    <source>
        <dbReference type="PROSITE" id="PS50977"/>
    </source>
</evidence>
<dbReference type="InterPro" id="IPR009057">
    <property type="entry name" value="Homeodomain-like_sf"/>
</dbReference>
<dbReference type="InterPro" id="IPR050109">
    <property type="entry name" value="HTH-type_TetR-like_transc_reg"/>
</dbReference>
<keyword evidence="1" id="KW-0805">Transcription regulation</keyword>
<gene>
    <name evidence="7" type="ORF">ACRB68_64710</name>
</gene>
<evidence type="ECO:0000256" key="5">
    <source>
        <dbReference type="SAM" id="MobiDB-lite"/>
    </source>
</evidence>
<proteinExistence type="predicted"/>
<keyword evidence="8" id="KW-1185">Reference proteome</keyword>
<evidence type="ECO:0000313" key="7">
    <source>
        <dbReference type="EMBL" id="MQY08364.1"/>
    </source>
</evidence>
<feature type="domain" description="HTH tetR-type" evidence="6">
    <location>
        <begin position="20"/>
        <end position="78"/>
    </location>
</feature>
<accession>A0A7K0C6C6</accession>
<dbReference type="Pfam" id="PF21597">
    <property type="entry name" value="TetR_C_43"/>
    <property type="match status" value="1"/>
</dbReference>
<dbReference type="RefSeq" id="WP_194293534.1">
    <property type="nucleotide sequence ID" value="NZ_WEGH01000004.1"/>
</dbReference>
<dbReference type="SUPFAM" id="SSF46689">
    <property type="entry name" value="Homeodomain-like"/>
    <property type="match status" value="1"/>
</dbReference>
<name>A0A7K0C6C6_9ACTN</name>